<protein>
    <submittedName>
        <fullName evidence="1">Uncharacterized protein</fullName>
    </submittedName>
</protein>
<dbReference type="AlphaFoldDB" id="A0A0P0X6F2"/>
<name>A0A0P0X6F2_ORYSJ</name>
<reference evidence="2" key="2">
    <citation type="journal article" date="2008" name="Nucleic Acids Res.">
        <title>The rice annotation project database (RAP-DB): 2008 update.</title>
        <authorList>
            <consortium name="The rice annotation project (RAP)"/>
        </authorList>
    </citation>
    <scope>GENOME REANNOTATION</scope>
    <source>
        <strain evidence="2">cv. Nipponbare</strain>
    </source>
</reference>
<dbReference type="EMBL" id="AP005642">
    <property type="protein sequence ID" value="BAC57846.1"/>
    <property type="molecule type" value="Genomic_DNA"/>
</dbReference>
<organism evidence="1 2">
    <name type="scientific">Oryza sativa subsp. japonica</name>
    <name type="common">Rice</name>
    <dbReference type="NCBI Taxonomy" id="39947"/>
    <lineage>
        <taxon>Eukaryota</taxon>
        <taxon>Viridiplantae</taxon>
        <taxon>Streptophyta</taxon>
        <taxon>Embryophyta</taxon>
        <taxon>Tracheophyta</taxon>
        <taxon>Spermatophyta</taxon>
        <taxon>Magnoliopsida</taxon>
        <taxon>Liliopsida</taxon>
        <taxon>Poales</taxon>
        <taxon>Poaceae</taxon>
        <taxon>BOP clade</taxon>
        <taxon>Oryzoideae</taxon>
        <taxon>Oryzeae</taxon>
        <taxon>Oryzinae</taxon>
        <taxon>Oryza</taxon>
        <taxon>Oryza sativa</taxon>
    </lineage>
</organism>
<evidence type="ECO:0000313" key="1">
    <source>
        <dbReference type="EMBL" id="BAC57846.1"/>
    </source>
</evidence>
<reference evidence="2" key="1">
    <citation type="journal article" date="2005" name="Nature">
        <title>The map-based sequence of the rice genome.</title>
        <authorList>
            <consortium name="International rice genome sequencing project (IRGSP)"/>
            <person name="Matsumoto T."/>
            <person name="Wu J."/>
            <person name="Kanamori H."/>
            <person name="Katayose Y."/>
            <person name="Fujisawa M."/>
            <person name="Namiki N."/>
            <person name="Mizuno H."/>
            <person name="Yamamoto K."/>
            <person name="Antonio B.A."/>
            <person name="Baba T."/>
            <person name="Sakata K."/>
            <person name="Nagamura Y."/>
            <person name="Aoki H."/>
            <person name="Arikawa K."/>
            <person name="Arita K."/>
            <person name="Bito T."/>
            <person name="Chiden Y."/>
            <person name="Fujitsuka N."/>
            <person name="Fukunaka R."/>
            <person name="Hamada M."/>
            <person name="Harada C."/>
            <person name="Hayashi A."/>
            <person name="Hijishita S."/>
            <person name="Honda M."/>
            <person name="Hosokawa S."/>
            <person name="Ichikawa Y."/>
            <person name="Idonuma A."/>
            <person name="Iijima M."/>
            <person name="Ikeda M."/>
            <person name="Ikeno M."/>
            <person name="Ito K."/>
            <person name="Ito S."/>
            <person name="Ito T."/>
            <person name="Ito Y."/>
            <person name="Ito Y."/>
            <person name="Iwabuchi A."/>
            <person name="Kamiya K."/>
            <person name="Karasawa W."/>
            <person name="Kurita K."/>
            <person name="Katagiri S."/>
            <person name="Kikuta A."/>
            <person name="Kobayashi H."/>
            <person name="Kobayashi N."/>
            <person name="Machita K."/>
            <person name="Maehara T."/>
            <person name="Masukawa M."/>
            <person name="Mizubayashi T."/>
            <person name="Mukai Y."/>
            <person name="Nagasaki H."/>
            <person name="Nagata Y."/>
            <person name="Naito S."/>
            <person name="Nakashima M."/>
            <person name="Nakama Y."/>
            <person name="Nakamichi Y."/>
            <person name="Nakamura M."/>
            <person name="Meguro A."/>
            <person name="Negishi M."/>
            <person name="Ohta I."/>
            <person name="Ohta T."/>
            <person name="Okamoto M."/>
            <person name="Ono N."/>
            <person name="Saji S."/>
            <person name="Sakaguchi M."/>
            <person name="Sakai K."/>
            <person name="Shibata M."/>
            <person name="Shimokawa T."/>
            <person name="Song J."/>
            <person name="Takazaki Y."/>
            <person name="Terasawa K."/>
            <person name="Tsugane M."/>
            <person name="Tsuji K."/>
            <person name="Ueda S."/>
            <person name="Waki K."/>
            <person name="Yamagata H."/>
            <person name="Yamamoto M."/>
            <person name="Yamamoto S."/>
            <person name="Yamane H."/>
            <person name="Yoshiki S."/>
            <person name="Yoshihara R."/>
            <person name="Yukawa K."/>
            <person name="Zhong H."/>
            <person name="Yano M."/>
            <person name="Yuan Q."/>
            <person name="Ouyang S."/>
            <person name="Liu J."/>
            <person name="Jones K.M."/>
            <person name="Gansberger K."/>
            <person name="Moffat K."/>
            <person name="Hill J."/>
            <person name="Bera J."/>
            <person name="Fadrosh D."/>
            <person name="Jin S."/>
            <person name="Johri S."/>
            <person name="Kim M."/>
            <person name="Overton L."/>
            <person name="Reardon M."/>
            <person name="Tsitrin T."/>
            <person name="Vuong H."/>
            <person name="Weaver B."/>
            <person name="Ciecko A."/>
            <person name="Tallon L."/>
            <person name="Jackson J."/>
            <person name="Pai G."/>
            <person name="Aken S.V."/>
            <person name="Utterback T."/>
            <person name="Reidmuller S."/>
            <person name="Feldblyum T."/>
            <person name="Hsiao J."/>
            <person name="Zismann V."/>
            <person name="Iobst S."/>
            <person name="de Vazeille A.R."/>
            <person name="Buell C.R."/>
            <person name="Ying K."/>
            <person name="Li Y."/>
            <person name="Lu T."/>
            <person name="Huang Y."/>
            <person name="Zhao Q."/>
            <person name="Feng Q."/>
            <person name="Zhang L."/>
            <person name="Zhu J."/>
            <person name="Weng Q."/>
            <person name="Mu J."/>
            <person name="Lu Y."/>
            <person name="Fan D."/>
            <person name="Liu Y."/>
            <person name="Guan J."/>
            <person name="Zhang Y."/>
            <person name="Yu S."/>
            <person name="Liu X."/>
            <person name="Zhang Y."/>
            <person name="Hong G."/>
            <person name="Han B."/>
            <person name="Choisne N."/>
            <person name="Demange N."/>
            <person name="Orjeda G."/>
            <person name="Samain S."/>
            <person name="Cattolico L."/>
            <person name="Pelletier E."/>
            <person name="Couloux A."/>
            <person name="Segurens B."/>
            <person name="Wincker P."/>
            <person name="D'Hont A."/>
            <person name="Scarpelli C."/>
            <person name="Weissenbach J."/>
            <person name="Salanoubat M."/>
            <person name="Quetier F."/>
            <person name="Yu Y."/>
            <person name="Kim H.R."/>
            <person name="Rambo T."/>
            <person name="Currie J."/>
            <person name="Collura K."/>
            <person name="Luo M."/>
            <person name="Yang T."/>
            <person name="Ammiraju J.S.S."/>
            <person name="Engler F."/>
            <person name="Soderlund C."/>
            <person name="Wing R.A."/>
            <person name="Palmer L.E."/>
            <person name="de la Bastide M."/>
            <person name="Spiegel L."/>
            <person name="Nascimento L."/>
            <person name="Zutavern T."/>
            <person name="O'Shaughnessy A."/>
            <person name="Dike S."/>
            <person name="Dedhia N."/>
            <person name="Preston R."/>
            <person name="Balija V."/>
            <person name="McCombie W.R."/>
            <person name="Chow T."/>
            <person name="Chen H."/>
            <person name="Chung M."/>
            <person name="Chen C."/>
            <person name="Shaw J."/>
            <person name="Wu H."/>
            <person name="Hsiao K."/>
            <person name="Chao Y."/>
            <person name="Chu M."/>
            <person name="Cheng C."/>
            <person name="Hour A."/>
            <person name="Lee P."/>
            <person name="Lin S."/>
            <person name="Lin Y."/>
            <person name="Liou J."/>
            <person name="Liu S."/>
            <person name="Hsing Y."/>
            <person name="Raghuvanshi S."/>
            <person name="Mohanty A."/>
            <person name="Bharti A.K."/>
            <person name="Gaur A."/>
            <person name="Gupta V."/>
            <person name="Kumar D."/>
            <person name="Ravi V."/>
            <person name="Vij S."/>
            <person name="Kapur A."/>
            <person name="Khurana P."/>
            <person name="Khurana P."/>
            <person name="Khurana J.P."/>
            <person name="Tyagi A.K."/>
            <person name="Gaikwad K."/>
            <person name="Singh A."/>
            <person name="Dalal V."/>
            <person name="Srivastava S."/>
            <person name="Dixit A."/>
            <person name="Pal A.K."/>
            <person name="Ghazi I.A."/>
            <person name="Yadav M."/>
            <person name="Pandit A."/>
            <person name="Bhargava A."/>
            <person name="Sureshbabu K."/>
            <person name="Batra K."/>
            <person name="Sharma T.R."/>
            <person name="Mohapatra T."/>
            <person name="Singh N.K."/>
            <person name="Messing J."/>
            <person name="Nelson A.B."/>
            <person name="Fuks G."/>
            <person name="Kavchok S."/>
            <person name="Keizer G."/>
            <person name="Linton E."/>
            <person name="Llaca V."/>
            <person name="Song R."/>
            <person name="Tanyolac B."/>
            <person name="Young S."/>
            <person name="Ho-Il K."/>
            <person name="Hahn J.H."/>
            <person name="Sangsakoo G."/>
            <person name="Vanavichit A."/>
            <person name="de Mattos Luiz.A.T."/>
            <person name="Zimmer P.D."/>
            <person name="Malone G."/>
            <person name="Dellagostin O."/>
            <person name="de Oliveira A.C."/>
            <person name="Bevan M."/>
            <person name="Bancroft I."/>
            <person name="Minx P."/>
            <person name="Cordum H."/>
            <person name="Wilson R."/>
            <person name="Cheng Z."/>
            <person name="Jin W."/>
            <person name="Jiang J."/>
            <person name="Leong S.A."/>
            <person name="Iwama H."/>
            <person name="Gojobori T."/>
            <person name="Itoh T."/>
            <person name="Niimura Y."/>
            <person name="Fujii Y."/>
            <person name="Habara T."/>
            <person name="Sakai H."/>
            <person name="Sato Y."/>
            <person name="Wilson G."/>
            <person name="Kumar K."/>
            <person name="McCouch S."/>
            <person name="Juretic N."/>
            <person name="Hoen D."/>
            <person name="Wright S."/>
            <person name="Bruskiewich R."/>
            <person name="Bureau T."/>
            <person name="Miyao A."/>
            <person name="Hirochika H."/>
            <person name="Nishikawa T."/>
            <person name="Kadowaki K."/>
            <person name="Sugiura M."/>
            <person name="Burr B."/>
            <person name="Sasaki T."/>
        </authorList>
    </citation>
    <scope>NUCLEOTIDE SEQUENCE [LARGE SCALE GENOMIC DNA]</scope>
    <source>
        <strain evidence="2">cv. Nipponbare</strain>
    </source>
</reference>
<evidence type="ECO:0000313" key="2">
    <source>
        <dbReference type="Proteomes" id="UP000000763"/>
    </source>
</evidence>
<sequence length="101" mass="11038">MKLRLKADEDEKSEILAKMGLDEEELAVAALPDLTAGYTTGKRILASFPSLVDRSKAGPTAQAMVAVRRYHQGARQLRKEGVGLVASVSKFNGDLYRLMSE</sequence>
<gene>
    <name evidence="1" type="primary">OSJNBa0040K22.111</name>
</gene>
<accession>A0A0P0X6F2</accession>
<proteinExistence type="predicted"/>
<dbReference type="Proteomes" id="UP000000763">
    <property type="component" value="Chromosome 7"/>
</dbReference>